<dbReference type="RefSeq" id="WP_132761146.1">
    <property type="nucleotide sequence ID" value="NZ_BNBW01000030.1"/>
</dbReference>
<feature type="domain" description="Histidine kinase/HSP90-like ATPase" evidence="11">
    <location>
        <begin position="320"/>
        <end position="414"/>
    </location>
</feature>
<dbReference type="PIRSF" id="PIRSF037434">
    <property type="entry name" value="STHK_ChrS"/>
    <property type="match status" value="1"/>
</dbReference>
<reference evidence="12 13" key="1">
    <citation type="submission" date="2017-09" db="EMBL/GenBank/DDBJ databases">
        <authorList>
            <person name="Lee N."/>
            <person name="Cho B.-K."/>
        </authorList>
    </citation>
    <scope>NUCLEOTIDE SEQUENCE [LARGE SCALE GENOMIC DNA]</scope>
    <source>
        <strain evidence="12 13">ATCC 27476</strain>
    </source>
</reference>
<feature type="coiled-coil region" evidence="9">
    <location>
        <begin position="186"/>
        <end position="213"/>
    </location>
</feature>
<dbReference type="Proteomes" id="UP000325563">
    <property type="component" value="Chromosome"/>
</dbReference>
<keyword evidence="5" id="KW-0547">Nucleotide-binding</keyword>
<evidence type="ECO:0000259" key="11">
    <source>
        <dbReference type="SMART" id="SM00387"/>
    </source>
</evidence>
<gene>
    <name evidence="12" type="ORF">CP980_27230</name>
</gene>
<dbReference type="GO" id="GO:0005524">
    <property type="term" value="F:ATP binding"/>
    <property type="evidence" value="ECO:0007669"/>
    <property type="project" value="UniProtKB-KW"/>
</dbReference>
<dbReference type="InterPro" id="IPR050482">
    <property type="entry name" value="Sensor_HK_TwoCompSys"/>
</dbReference>
<dbReference type="EC" id="2.7.13.3" evidence="2"/>
<evidence type="ECO:0000256" key="6">
    <source>
        <dbReference type="ARBA" id="ARBA00022777"/>
    </source>
</evidence>
<sequence>MSADLQVEEPPRRLNGFTGAAGARESHVWDRAFGPWDLYFGSVWAATVAFVLGADFPALSYRIPAAALLALLIPWYAWAGRPLLLKDPGAEPGLSLRYLGVTLALFLPAAFLVGETRLITFALAPHCFMLLPLRRAIGAMAVVSLLPVAGWALLWRPAGHIVFINAVGAFVTFAFSSFFGAWIVRIIEQSQERASLIAELDASREEVARLSAAQGAHAERERMSREIHDTLAQGFTSLLMLVQAVQSELDTDPEQARRHLDLMAATARQNLAEARALVAGGAPADLDAGSLPDAVRRLAARQDPPAAVSVTGGVRPLAAALEVVALRSCQEALSNAAKHAGAAARCSVRLAYGDGDLTVTVRDTGRGFDPAAPVPGYGLRGLRARAAEVGGTASVTSVPGATGTTVTVTLPTTL</sequence>
<dbReference type="AlphaFoldDB" id="A0A5J6JKI4"/>
<accession>A0A5J6JKI4</accession>
<dbReference type="Pfam" id="PF07730">
    <property type="entry name" value="HisKA_3"/>
    <property type="match status" value="1"/>
</dbReference>
<evidence type="ECO:0000256" key="8">
    <source>
        <dbReference type="ARBA" id="ARBA00023012"/>
    </source>
</evidence>
<comment type="catalytic activity">
    <reaction evidence="1">
        <text>ATP + protein L-histidine = ADP + protein N-phospho-L-histidine.</text>
        <dbReference type="EC" id="2.7.13.3"/>
    </reaction>
</comment>
<keyword evidence="6 12" id="KW-0418">Kinase</keyword>
<feature type="transmembrane region" description="Helical" evidence="10">
    <location>
        <begin position="61"/>
        <end position="78"/>
    </location>
</feature>
<feature type="transmembrane region" description="Helical" evidence="10">
    <location>
        <begin position="161"/>
        <end position="184"/>
    </location>
</feature>
<evidence type="ECO:0000256" key="10">
    <source>
        <dbReference type="SAM" id="Phobius"/>
    </source>
</evidence>
<evidence type="ECO:0000256" key="4">
    <source>
        <dbReference type="ARBA" id="ARBA00022679"/>
    </source>
</evidence>
<evidence type="ECO:0000313" key="13">
    <source>
        <dbReference type="Proteomes" id="UP000325563"/>
    </source>
</evidence>
<dbReference type="CDD" id="cd16917">
    <property type="entry name" value="HATPase_UhpB-NarQ-NarX-like"/>
    <property type="match status" value="1"/>
</dbReference>
<keyword evidence="8" id="KW-0902">Two-component regulatory system</keyword>
<feature type="transmembrane region" description="Helical" evidence="10">
    <location>
        <begin position="98"/>
        <end position="124"/>
    </location>
</feature>
<keyword evidence="10" id="KW-1133">Transmembrane helix</keyword>
<evidence type="ECO:0000313" key="12">
    <source>
        <dbReference type="EMBL" id="QEV48286.1"/>
    </source>
</evidence>
<proteinExistence type="predicted"/>
<dbReference type="EMBL" id="CP023692">
    <property type="protein sequence ID" value="QEV48286.1"/>
    <property type="molecule type" value="Genomic_DNA"/>
</dbReference>
<evidence type="ECO:0000256" key="5">
    <source>
        <dbReference type="ARBA" id="ARBA00022741"/>
    </source>
</evidence>
<dbReference type="Gene3D" id="3.30.565.10">
    <property type="entry name" value="Histidine kinase-like ATPase, C-terminal domain"/>
    <property type="match status" value="1"/>
</dbReference>
<dbReference type="GeneID" id="95614244"/>
<name>A0A5J6JKI4_STRVI</name>
<evidence type="ECO:0000256" key="3">
    <source>
        <dbReference type="ARBA" id="ARBA00022553"/>
    </source>
</evidence>
<evidence type="ECO:0000256" key="9">
    <source>
        <dbReference type="SAM" id="Coils"/>
    </source>
</evidence>
<dbReference type="Gene3D" id="1.20.5.1930">
    <property type="match status" value="1"/>
</dbReference>
<keyword evidence="4" id="KW-0808">Transferase</keyword>
<organism evidence="12 13">
    <name type="scientific">Streptomyces vinaceus</name>
    <dbReference type="NCBI Taxonomy" id="1960"/>
    <lineage>
        <taxon>Bacteria</taxon>
        <taxon>Bacillati</taxon>
        <taxon>Actinomycetota</taxon>
        <taxon>Actinomycetes</taxon>
        <taxon>Kitasatosporales</taxon>
        <taxon>Streptomycetaceae</taxon>
        <taxon>Streptomyces</taxon>
    </lineage>
</organism>
<dbReference type="SUPFAM" id="SSF55874">
    <property type="entry name" value="ATPase domain of HSP90 chaperone/DNA topoisomerase II/histidine kinase"/>
    <property type="match status" value="1"/>
</dbReference>
<dbReference type="GO" id="GO:0000155">
    <property type="term" value="F:phosphorelay sensor kinase activity"/>
    <property type="evidence" value="ECO:0007669"/>
    <property type="project" value="InterPro"/>
</dbReference>
<evidence type="ECO:0000256" key="2">
    <source>
        <dbReference type="ARBA" id="ARBA00012438"/>
    </source>
</evidence>
<dbReference type="GO" id="GO:0016020">
    <property type="term" value="C:membrane"/>
    <property type="evidence" value="ECO:0007669"/>
    <property type="project" value="InterPro"/>
</dbReference>
<keyword evidence="13" id="KW-1185">Reference proteome</keyword>
<dbReference type="Pfam" id="PF02518">
    <property type="entry name" value="HATPase_c"/>
    <property type="match status" value="1"/>
</dbReference>
<evidence type="ECO:0000256" key="1">
    <source>
        <dbReference type="ARBA" id="ARBA00000085"/>
    </source>
</evidence>
<keyword evidence="10" id="KW-0472">Membrane</keyword>
<keyword evidence="10" id="KW-0812">Transmembrane</keyword>
<evidence type="ECO:0000256" key="7">
    <source>
        <dbReference type="ARBA" id="ARBA00022840"/>
    </source>
</evidence>
<protein>
    <recommendedName>
        <fullName evidence="2">histidine kinase</fullName>
        <ecNumber evidence="2">2.7.13.3</ecNumber>
    </recommendedName>
</protein>
<feature type="transmembrane region" description="Helical" evidence="10">
    <location>
        <begin position="36"/>
        <end position="54"/>
    </location>
</feature>
<dbReference type="PANTHER" id="PTHR24421:SF10">
    <property type="entry name" value="NITRATE_NITRITE SENSOR PROTEIN NARQ"/>
    <property type="match status" value="1"/>
</dbReference>
<keyword evidence="9" id="KW-0175">Coiled coil</keyword>
<dbReference type="InterPro" id="IPR003594">
    <property type="entry name" value="HATPase_dom"/>
</dbReference>
<dbReference type="SMART" id="SM00387">
    <property type="entry name" value="HATPase_c"/>
    <property type="match status" value="1"/>
</dbReference>
<dbReference type="InterPro" id="IPR017205">
    <property type="entry name" value="Sig_transdc_His_kinase_ChrS"/>
</dbReference>
<keyword evidence="7" id="KW-0067">ATP-binding</keyword>
<dbReference type="PANTHER" id="PTHR24421">
    <property type="entry name" value="NITRATE/NITRITE SENSOR PROTEIN NARX-RELATED"/>
    <property type="match status" value="1"/>
</dbReference>
<dbReference type="KEGG" id="svn:CP980_27230"/>
<feature type="transmembrane region" description="Helical" evidence="10">
    <location>
        <begin position="136"/>
        <end position="155"/>
    </location>
</feature>
<dbReference type="InterPro" id="IPR011712">
    <property type="entry name" value="Sig_transdc_His_kin_sub3_dim/P"/>
</dbReference>
<dbReference type="InterPro" id="IPR036890">
    <property type="entry name" value="HATPase_C_sf"/>
</dbReference>
<keyword evidence="3" id="KW-0597">Phosphoprotein</keyword>
<dbReference type="GO" id="GO:0046983">
    <property type="term" value="F:protein dimerization activity"/>
    <property type="evidence" value="ECO:0007669"/>
    <property type="project" value="InterPro"/>
</dbReference>